<reference evidence="2 3" key="1">
    <citation type="submission" date="2014-03" db="EMBL/GenBank/DDBJ databases">
        <title>Bradyrhizobium valentinum sp. nov., isolated from effective nodules of Lupinus mariae-josephae, a lupine endemic of basic-lime soils in Eastern Spain.</title>
        <authorList>
            <person name="Duran D."/>
            <person name="Rey L."/>
            <person name="Navarro A."/>
            <person name="Busquets A."/>
            <person name="Imperial J."/>
            <person name="Ruiz-Argueso T."/>
        </authorList>
    </citation>
    <scope>NUCLEOTIDE SEQUENCE [LARGE SCALE GENOMIC DNA]</scope>
    <source>
        <strain evidence="2 3">PAC68</strain>
    </source>
</reference>
<proteinExistence type="predicted"/>
<dbReference type="InterPro" id="IPR010127">
    <property type="entry name" value="Phasin_subfam-1"/>
</dbReference>
<evidence type="ECO:0000313" key="3">
    <source>
        <dbReference type="Proteomes" id="UP000050863"/>
    </source>
</evidence>
<keyword evidence="3" id="KW-1185">Reference proteome</keyword>
<comment type="caution">
    <text evidence="2">The sequence shown here is derived from an EMBL/GenBank/DDBJ whole genome shotgun (WGS) entry which is preliminary data.</text>
</comment>
<sequence length="147" mass="16847">MSKEREMSDSKPKANDLDWSFAEFDFAKLVQSCRISGVDMMPSMDMEKKYIDALVEVNRSAYDGWQNLMARQAEVFQETMKAIAVEASDESVAGRRAEIARQGFERAIANMRQLVEMSTEQQKQTIEILRRRFEDGMASMRTRDGSA</sequence>
<dbReference type="InterPro" id="IPR018968">
    <property type="entry name" value="Phasin"/>
</dbReference>
<accession>A0A0R3LML1</accession>
<protein>
    <recommendedName>
        <fullName evidence="1">Phasin domain-containing protein</fullName>
    </recommendedName>
</protein>
<dbReference type="AlphaFoldDB" id="A0A0R3LML1"/>
<dbReference type="OrthoDB" id="9812006at2"/>
<dbReference type="STRING" id="280332.CQ12_08470"/>
<dbReference type="EMBL" id="LLXZ01000080">
    <property type="protein sequence ID" value="KRR08986.1"/>
    <property type="molecule type" value="Genomic_DNA"/>
</dbReference>
<organism evidence="2 3">
    <name type="scientific">Bradyrhizobium jicamae</name>
    <dbReference type="NCBI Taxonomy" id="280332"/>
    <lineage>
        <taxon>Bacteria</taxon>
        <taxon>Pseudomonadati</taxon>
        <taxon>Pseudomonadota</taxon>
        <taxon>Alphaproteobacteria</taxon>
        <taxon>Hyphomicrobiales</taxon>
        <taxon>Nitrobacteraceae</taxon>
        <taxon>Bradyrhizobium</taxon>
    </lineage>
</organism>
<dbReference type="NCBIfam" id="TIGR01841">
    <property type="entry name" value="phasin"/>
    <property type="match status" value="1"/>
</dbReference>
<dbReference type="Proteomes" id="UP000050863">
    <property type="component" value="Unassembled WGS sequence"/>
</dbReference>
<dbReference type="Pfam" id="PF09361">
    <property type="entry name" value="Phasin_2"/>
    <property type="match status" value="1"/>
</dbReference>
<name>A0A0R3LML1_9BRAD</name>
<evidence type="ECO:0000313" key="2">
    <source>
        <dbReference type="EMBL" id="KRR08986.1"/>
    </source>
</evidence>
<evidence type="ECO:0000259" key="1">
    <source>
        <dbReference type="Pfam" id="PF09361"/>
    </source>
</evidence>
<feature type="domain" description="Phasin" evidence="1">
    <location>
        <begin position="45"/>
        <end position="132"/>
    </location>
</feature>
<gene>
    <name evidence="2" type="ORF">CQ12_08470</name>
</gene>